<dbReference type="OrthoDB" id="65624at2"/>
<feature type="domain" description="Methyltransferase type 11" evidence="1">
    <location>
        <begin position="86"/>
        <end position="169"/>
    </location>
</feature>
<dbReference type="AlphaFoldDB" id="A0A5S4G608"/>
<evidence type="ECO:0000313" key="2">
    <source>
        <dbReference type="EMBL" id="TMR28457.1"/>
    </source>
</evidence>
<dbReference type="CDD" id="cd02440">
    <property type="entry name" value="AdoMet_MTases"/>
    <property type="match status" value="1"/>
</dbReference>
<protein>
    <submittedName>
        <fullName evidence="2">Class I SAM-dependent methyltransferase</fullName>
    </submittedName>
</protein>
<dbReference type="SUPFAM" id="SSF53335">
    <property type="entry name" value="S-adenosyl-L-methionine-dependent methyltransferases"/>
    <property type="match status" value="1"/>
</dbReference>
<comment type="caution">
    <text evidence="2">The sequence shown here is derived from an EMBL/GenBank/DDBJ whole genome shotgun (WGS) entry which is preliminary data.</text>
</comment>
<sequence length="231" mass="25749">MAPRLRWPRHVPQGPHALLLPARSVAPHAHPPRVTRWKTDRLSVAAYDYGVHNPFISRVVARLLWNYDIRHLHQAIAAQDPSALTLDVPCGGGIAVRDNPRHVGVDLSWTMLTRARRKTKPLLQADIYALPFRDSTFDACVTYNGLHCLPDPARAITELTRVLRPGGTLRGTTLVRKTTRRTEALYTFMHRQGVFGPSGTLTDLHTWLTQAGLSDIHLTPNGAVTGFTARK</sequence>
<proteinExistence type="predicted"/>
<evidence type="ECO:0000259" key="1">
    <source>
        <dbReference type="Pfam" id="PF08241"/>
    </source>
</evidence>
<dbReference type="EMBL" id="VCKZ01000430">
    <property type="protein sequence ID" value="TMR28457.1"/>
    <property type="molecule type" value="Genomic_DNA"/>
</dbReference>
<dbReference type="PANTHER" id="PTHR43591">
    <property type="entry name" value="METHYLTRANSFERASE"/>
    <property type="match status" value="1"/>
</dbReference>
<keyword evidence="2" id="KW-0489">Methyltransferase</keyword>
<dbReference type="InterPro" id="IPR029063">
    <property type="entry name" value="SAM-dependent_MTases_sf"/>
</dbReference>
<keyword evidence="3" id="KW-1185">Reference proteome</keyword>
<accession>A0A5S4G608</accession>
<reference evidence="2 3" key="1">
    <citation type="submission" date="2019-05" db="EMBL/GenBank/DDBJ databases">
        <title>Draft genome sequence of Actinomadura geliboluensis A8036.</title>
        <authorList>
            <person name="Saricaoglu S."/>
            <person name="Isik K."/>
        </authorList>
    </citation>
    <scope>NUCLEOTIDE SEQUENCE [LARGE SCALE GENOMIC DNA]</scope>
    <source>
        <strain evidence="2 3">A8036</strain>
    </source>
</reference>
<name>A0A5S4G608_9ACTN</name>
<gene>
    <name evidence="2" type="ORF">ETD96_37475</name>
</gene>
<dbReference type="InterPro" id="IPR013216">
    <property type="entry name" value="Methyltransf_11"/>
</dbReference>
<keyword evidence="2" id="KW-0808">Transferase</keyword>
<dbReference type="Pfam" id="PF08241">
    <property type="entry name" value="Methyltransf_11"/>
    <property type="match status" value="1"/>
</dbReference>
<dbReference type="Proteomes" id="UP000305238">
    <property type="component" value="Unassembled WGS sequence"/>
</dbReference>
<evidence type="ECO:0000313" key="3">
    <source>
        <dbReference type="Proteomes" id="UP000305238"/>
    </source>
</evidence>
<dbReference type="GO" id="GO:0008757">
    <property type="term" value="F:S-adenosylmethionine-dependent methyltransferase activity"/>
    <property type="evidence" value="ECO:0007669"/>
    <property type="project" value="InterPro"/>
</dbReference>
<dbReference type="Gene3D" id="3.40.50.150">
    <property type="entry name" value="Vaccinia Virus protein VP39"/>
    <property type="match status" value="1"/>
</dbReference>
<organism evidence="2 3">
    <name type="scientific">Actinomadura geliboluensis</name>
    <dbReference type="NCBI Taxonomy" id="882440"/>
    <lineage>
        <taxon>Bacteria</taxon>
        <taxon>Bacillati</taxon>
        <taxon>Actinomycetota</taxon>
        <taxon>Actinomycetes</taxon>
        <taxon>Streptosporangiales</taxon>
        <taxon>Thermomonosporaceae</taxon>
        <taxon>Actinomadura</taxon>
    </lineage>
</organism>
<dbReference type="GO" id="GO:0032259">
    <property type="term" value="P:methylation"/>
    <property type="evidence" value="ECO:0007669"/>
    <property type="project" value="UniProtKB-KW"/>
</dbReference>